<dbReference type="PRINTS" id="PR00724">
    <property type="entry name" value="CRBOXYPTASEC"/>
</dbReference>
<protein>
    <recommendedName>
        <fullName evidence="4">Carboxypeptidase</fullName>
        <ecNumber evidence="4">3.4.16.-</ecNumber>
    </recommendedName>
</protein>
<dbReference type="EMBL" id="KV450606">
    <property type="protein sequence ID" value="OAY21870.1"/>
    <property type="molecule type" value="Genomic_DNA"/>
</dbReference>
<dbReference type="InterPro" id="IPR001563">
    <property type="entry name" value="Peptidase_S10"/>
</dbReference>
<organism evidence="5">
    <name type="scientific">Manihot esculenta</name>
    <name type="common">Cassava</name>
    <name type="synonym">Jatropha manihot</name>
    <dbReference type="NCBI Taxonomy" id="3983"/>
    <lineage>
        <taxon>Eukaryota</taxon>
        <taxon>Viridiplantae</taxon>
        <taxon>Streptophyta</taxon>
        <taxon>Embryophyta</taxon>
        <taxon>Tracheophyta</taxon>
        <taxon>Spermatophyta</taxon>
        <taxon>Magnoliopsida</taxon>
        <taxon>eudicotyledons</taxon>
        <taxon>Gunneridae</taxon>
        <taxon>Pentapetalae</taxon>
        <taxon>rosids</taxon>
        <taxon>fabids</taxon>
        <taxon>Malpighiales</taxon>
        <taxon>Euphorbiaceae</taxon>
        <taxon>Crotonoideae</taxon>
        <taxon>Manihoteae</taxon>
        <taxon>Manihot</taxon>
    </lineage>
</organism>
<dbReference type="PROSITE" id="PS00131">
    <property type="entry name" value="CARBOXYPEPT_SER_SER"/>
    <property type="match status" value="1"/>
</dbReference>
<evidence type="ECO:0000256" key="4">
    <source>
        <dbReference type="RuleBase" id="RU361156"/>
    </source>
</evidence>
<keyword evidence="4" id="KW-0732">Signal</keyword>
<dbReference type="GO" id="GO:0006508">
    <property type="term" value="P:proteolysis"/>
    <property type="evidence" value="ECO:0007669"/>
    <property type="project" value="UniProtKB-KW"/>
</dbReference>
<dbReference type="InterPro" id="IPR029058">
    <property type="entry name" value="AB_hydrolase_fold"/>
</dbReference>
<dbReference type="OrthoDB" id="443318at2759"/>
<accession>A0A199UAT6</accession>
<dbReference type="Gramene" id="Manes.09G048734.1.v8.1">
    <property type="protein sequence ID" value="Manes.09G048734.1.v8.1.CDS"/>
    <property type="gene ID" value="Manes.09G048734.v8.1"/>
</dbReference>
<dbReference type="GO" id="GO:0004185">
    <property type="term" value="F:serine-type carboxypeptidase activity"/>
    <property type="evidence" value="ECO:0007669"/>
    <property type="project" value="UniProtKB-UniRule"/>
</dbReference>
<reference evidence="5" key="1">
    <citation type="submission" date="2016-02" db="EMBL/GenBank/DDBJ databases">
        <title>WGS assembly of Manihot esculenta.</title>
        <authorList>
            <person name="Bredeson J.V."/>
            <person name="Prochnik S.E."/>
            <person name="Lyons J.B."/>
            <person name="Schmutz J."/>
            <person name="Grimwood J."/>
            <person name="Vrebalov J."/>
            <person name="Bart R.S."/>
            <person name="Amuge T."/>
            <person name="Ferguson M.E."/>
            <person name="Green R."/>
            <person name="Putnam N."/>
            <person name="Stites J."/>
            <person name="Rounsley S."/>
            <person name="Rokhsar D.S."/>
        </authorList>
    </citation>
    <scope>NUCLEOTIDE SEQUENCE [LARGE SCALE GENOMIC DNA]</scope>
    <source>
        <tissue evidence="5">Leaf</tissue>
    </source>
</reference>
<keyword evidence="3" id="KW-0964">Secreted</keyword>
<keyword evidence="4" id="KW-0378">Hydrolase</keyword>
<feature type="signal peptide" evidence="4">
    <location>
        <begin position="1"/>
        <end position="23"/>
    </location>
</feature>
<dbReference type="EC" id="3.4.16.-" evidence="4"/>
<keyword evidence="4" id="KW-0121">Carboxypeptidase</keyword>
<sequence length="461" mass="51279">MEKHFLLLISLVFSFTLFHVCLASTAGTLDGSEYWGYVEVRPKAHLFWWLYKSPYRVEDPSKPWPIILWLQGGPGGSGVAFGNFLEIGPLDSNLKPRNSTWLHKADLLFVDSPVATGFSYVENETLVVRTDEEAATDLTTLLKELFNRNETLQKSPLYIFAESYGGKFAVTLGISAFQAIEAGELKLQLGGIALGDSWISPEDFVFSWGPLLKDLSRMSSNGLNISNSLALKIQQQLAEGAYVNATSTWSELESVVLDYSNNVDLYNFMLDYENDPVVGISKERSKGLSKDRYSMYVEARFYRSAGATAGSSSDLYSLMNGLIKKKLKIIPRNVTWGGQNGLVFPALHGDFMKPRIQEVDELLAKGVRVIIYNGQLDLICSTKGAEAWLNKLKWDGLKNFLSVDPTPLYCKGHNSTTKAFTTSYQNLSFYWILGAGHFVPVEQPCISLQMVGTVTQSPNNS</sequence>
<dbReference type="PANTHER" id="PTHR11802:SF507">
    <property type="entry name" value="CARBOXYPEPTIDASE"/>
    <property type="match status" value="1"/>
</dbReference>
<evidence type="ECO:0000256" key="1">
    <source>
        <dbReference type="ARBA" id="ARBA00004613"/>
    </source>
</evidence>
<evidence type="ECO:0000256" key="2">
    <source>
        <dbReference type="ARBA" id="ARBA00009431"/>
    </source>
</evidence>
<comment type="subcellular location">
    <subcellularLocation>
        <location evidence="1">Secreted</location>
    </subcellularLocation>
</comment>
<proteinExistence type="inferred from homology"/>
<keyword evidence="4" id="KW-0645">Protease</keyword>
<dbReference type="GO" id="GO:0005576">
    <property type="term" value="C:extracellular region"/>
    <property type="evidence" value="ECO:0007669"/>
    <property type="project" value="UniProtKB-SubCell"/>
</dbReference>
<evidence type="ECO:0000313" key="5">
    <source>
        <dbReference type="EMBL" id="OAY21870.1"/>
    </source>
</evidence>
<dbReference type="SUPFAM" id="SSF53474">
    <property type="entry name" value="alpha/beta-Hydrolases"/>
    <property type="match status" value="1"/>
</dbReference>
<dbReference type="AlphaFoldDB" id="A0A199UAT6"/>
<dbReference type="Gene3D" id="3.40.50.1820">
    <property type="entry name" value="alpha/beta hydrolase"/>
    <property type="match status" value="1"/>
</dbReference>
<dbReference type="PANTHER" id="PTHR11802">
    <property type="entry name" value="SERINE PROTEASE FAMILY S10 SERINE CARBOXYPEPTIDASE"/>
    <property type="match status" value="1"/>
</dbReference>
<evidence type="ECO:0000256" key="3">
    <source>
        <dbReference type="ARBA" id="ARBA00022525"/>
    </source>
</evidence>
<name>A0A199UAT6_MANES</name>
<comment type="similarity">
    <text evidence="2 4">Belongs to the peptidase S10 family.</text>
</comment>
<gene>
    <name evidence="5" type="ORF">MANES_S048700</name>
</gene>
<dbReference type="InterPro" id="IPR018202">
    <property type="entry name" value="Ser_caboxypep_ser_AS"/>
</dbReference>
<feature type="chain" id="PRO_5008444172" description="Carboxypeptidase" evidence="4">
    <location>
        <begin position="24"/>
        <end position="461"/>
    </location>
</feature>
<dbReference type="Pfam" id="PF00450">
    <property type="entry name" value="Peptidase_S10"/>
    <property type="match status" value="1"/>
</dbReference>
<dbReference type="FunFam" id="3.40.50.1820:FF:000123">
    <property type="entry name" value="Carboxypeptidase"/>
    <property type="match status" value="1"/>
</dbReference>